<dbReference type="GO" id="GO:0005634">
    <property type="term" value="C:nucleus"/>
    <property type="evidence" value="ECO:0007669"/>
    <property type="project" value="UniProtKB-SubCell"/>
</dbReference>
<feature type="domain" description="Histone deacetylase complex subunit SAP30 Sin3 binding" evidence="8">
    <location>
        <begin position="269"/>
        <end position="323"/>
    </location>
</feature>
<dbReference type="EMBL" id="UYYG01001150">
    <property type="protein sequence ID" value="VDN54497.1"/>
    <property type="molecule type" value="Genomic_DNA"/>
</dbReference>
<dbReference type="WBParaSite" id="DME_0000011001-mRNA-1">
    <property type="protein sequence ID" value="DME_0000011001-mRNA-1"/>
    <property type="gene ID" value="DME_0000011001"/>
</dbReference>
<evidence type="ECO:0000313" key="11">
    <source>
        <dbReference type="Proteomes" id="UP000274756"/>
    </source>
</evidence>
<dbReference type="Proteomes" id="UP000038040">
    <property type="component" value="Unplaced"/>
</dbReference>
<evidence type="ECO:0000256" key="5">
    <source>
        <dbReference type="ARBA" id="ARBA00023163"/>
    </source>
</evidence>
<dbReference type="Gene3D" id="6.10.160.20">
    <property type="match status" value="1"/>
</dbReference>
<accession>A0A0N4U0M4</accession>
<evidence type="ECO:0000313" key="9">
    <source>
        <dbReference type="EMBL" id="VDN54497.1"/>
    </source>
</evidence>
<evidence type="ECO:0000259" key="8">
    <source>
        <dbReference type="Pfam" id="PF13867"/>
    </source>
</evidence>
<dbReference type="Proteomes" id="UP000274756">
    <property type="component" value="Unassembled WGS sequence"/>
</dbReference>
<keyword evidence="6" id="KW-0539">Nucleus</keyword>
<keyword evidence="4" id="KW-0805">Transcription regulation</keyword>
<keyword evidence="5" id="KW-0804">Transcription</keyword>
<evidence type="ECO:0000313" key="12">
    <source>
        <dbReference type="WBParaSite" id="DME_0000011001-mRNA-1"/>
    </source>
</evidence>
<protein>
    <submittedName>
        <fullName evidence="12">SAP30_Sin3_bdg domain-containing protein</fullName>
    </submittedName>
</protein>
<feature type="compositionally biased region" description="Acidic residues" evidence="7">
    <location>
        <begin position="192"/>
        <end position="209"/>
    </location>
</feature>
<evidence type="ECO:0000313" key="10">
    <source>
        <dbReference type="Proteomes" id="UP000038040"/>
    </source>
</evidence>
<evidence type="ECO:0000256" key="1">
    <source>
        <dbReference type="ARBA" id="ARBA00004123"/>
    </source>
</evidence>
<reference evidence="9 11" key="2">
    <citation type="submission" date="2018-11" db="EMBL/GenBank/DDBJ databases">
        <authorList>
            <consortium name="Pathogen Informatics"/>
        </authorList>
    </citation>
    <scope>NUCLEOTIDE SEQUENCE [LARGE SCALE GENOMIC DNA]</scope>
</reference>
<evidence type="ECO:0000256" key="3">
    <source>
        <dbReference type="ARBA" id="ARBA00022491"/>
    </source>
</evidence>
<comment type="subcellular location">
    <subcellularLocation>
        <location evidence="1">Nucleus</location>
    </subcellularLocation>
</comment>
<name>A0A0N4U0M4_DRAME</name>
<reference evidence="12" key="1">
    <citation type="submission" date="2017-02" db="UniProtKB">
        <authorList>
            <consortium name="WormBaseParasite"/>
        </authorList>
    </citation>
    <scope>IDENTIFICATION</scope>
</reference>
<dbReference type="Pfam" id="PF13867">
    <property type="entry name" value="SAP30_Sin3_bdg"/>
    <property type="match status" value="1"/>
</dbReference>
<dbReference type="InterPro" id="IPR025718">
    <property type="entry name" value="SAP30_Sin3-bd"/>
</dbReference>
<dbReference type="InterPro" id="IPR038291">
    <property type="entry name" value="SAP30_C_sf"/>
</dbReference>
<comment type="similarity">
    <text evidence="2">Belongs to the SAP30 family.</text>
</comment>
<evidence type="ECO:0000256" key="7">
    <source>
        <dbReference type="SAM" id="MobiDB-lite"/>
    </source>
</evidence>
<dbReference type="STRING" id="318479.A0A0N4U0M4"/>
<dbReference type="Gene3D" id="3.40.1800.30">
    <property type="match status" value="1"/>
</dbReference>
<keyword evidence="11" id="KW-1185">Reference proteome</keyword>
<proteinExistence type="inferred from homology"/>
<feature type="region of interest" description="Disordered" evidence="7">
    <location>
        <begin position="183"/>
        <end position="210"/>
    </location>
</feature>
<dbReference type="OrthoDB" id="510958at2759"/>
<keyword evidence="3" id="KW-0678">Repressor</keyword>
<dbReference type="AlphaFoldDB" id="A0A0N4U0M4"/>
<sequence>MRLNQAGFKPDAVVIMECDGVPDHSLHKSILSTYISKGLYIWELQYSIDIMDIMDIVCRHSRGMQISAMSLEELAEYQQIEAFRRMNTCCIAERLPNGDYQSCHRRMVGIWLNRKLRELSIQKRLPLFYNKAMNHYYICLYHRRMIRHEKPLKLGESLSSRDLSVYEQQTSFTADELLEINEDPLLKSNKGEDDEDDEKSLLSVDDESDLSASDHEDWNLIERNMNIAPSAGESELGIMRNIIHNASRQKVSDRFNPYIHTVMPPLHRLPAATLRRYKKHFGLSNRTCANNTKQQLLSGIGDHFQTIPVTKKGELINFLLTIKNQNILSYPAELQESDQRQALPS</sequence>
<organism evidence="10 12">
    <name type="scientific">Dracunculus medinensis</name>
    <name type="common">Guinea worm</name>
    <dbReference type="NCBI Taxonomy" id="318479"/>
    <lineage>
        <taxon>Eukaryota</taxon>
        <taxon>Metazoa</taxon>
        <taxon>Ecdysozoa</taxon>
        <taxon>Nematoda</taxon>
        <taxon>Chromadorea</taxon>
        <taxon>Rhabditida</taxon>
        <taxon>Spirurina</taxon>
        <taxon>Dracunculoidea</taxon>
        <taxon>Dracunculidae</taxon>
        <taxon>Dracunculus</taxon>
    </lineage>
</organism>
<dbReference type="PANTHER" id="PTHR13286">
    <property type="entry name" value="SAP30"/>
    <property type="match status" value="1"/>
</dbReference>
<evidence type="ECO:0000256" key="2">
    <source>
        <dbReference type="ARBA" id="ARBA00006283"/>
    </source>
</evidence>
<gene>
    <name evidence="9" type="ORF">DME_LOCUS4470</name>
</gene>
<evidence type="ECO:0000256" key="6">
    <source>
        <dbReference type="ARBA" id="ARBA00023242"/>
    </source>
</evidence>
<dbReference type="InterPro" id="IPR024145">
    <property type="entry name" value="His_deAcase_SAP30/SAP30L"/>
</dbReference>
<evidence type="ECO:0000256" key="4">
    <source>
        <dbReference type="ARBA" id="ARBA00023015"/>
    </source>
</evidence>